<dbReference type="InParanoid" id="A0A341DAD2"/>
<evidence type="ECO:0000256" key="1">
    <source>
        <dbReference type="SAM" id="MobiDB-lite"/>
    </source>
</evidence>
<sequence length="289" mass="30141">MLVGQTASWHLPAPTQGCPAGPALLQLQELRLPPRGPQAPRLTGAGPPAWKKGDGPGQMEQTPVSRAGPRLRPPRPPSSPRRQSLLPEKVSEGPRAALRPPSAPESLPRLAEPPPLGQSCRPVPGPAPWLLGAPPRPGAILLPLSLGPRASRSGCPVTEARAGAVTRPRSRRRPRATFKGDASASASRSLHANSPTTSGFLNQKAPRARGSPLEPEPRGRSVRRPDGEAKFPASLDPLPPAAWASRLRQGTAGPFGGRADAELRRGETSTHAGPQKTLEGPGEGPGGPE</sequence>
<name>A0A341DAD2_NEOAA</name>
<feature type="compositionally biased region" description="Polar residues" evidence="1">
    <location>
        <begin position="184"/>
        <end position="201"/>
    </location>
</feature>
<accession>A0A341DAD2</accession>
<organism evidence="2 3">
    <name type="scientific">Neophocaena asiaeorientalis asiaeorientalis</name>
    <name type="common">Yangtze finless porpoise</name>
    <name type="synonym">Neophocaena phocaenoides subsp. asiaeorientalis</name>
    <dbReference type="NCBI Taxonomy" id="1706337"/>
    <lineage>
        <taxon>Eukaryota</taxon>
        <taxon>Metazoa</taxon>
        <taxon>Chordata</taxon>
        <taxon>Craniata</taxon>
        <taxon>Vertebrata</taxon>
        <taxon>Euteleostomi</taxon>
        <taxon>Mammalia</taxon>
        <taxon>Eutheria</taxon>
        <taxon>Laurasiatheria</taxon>
        <taxon>Artiodactyla</taxon>
        <taxon>Whippomorpha</taxon>
        <taxon>Cetacea</taxon>
        <taxon>Odontoceti</taxon>
        <taxon>Phocoenidae</taxon>
        <taxon>Neophocaena</taxon>
    </lineage>
</organism>
<keyword evidence="2" id="KW-1185">Reference proteome</keyword>
<reference evidence="3" key="1">
    <citation type="submission" date="2025-08" db="UniProtKB">
        <authorList>
            <consortium name="RefSeq"/>
        </authorList>
    </citation>
    <scope>IDENTIFICATION</scope>
    <source>
        <tissue evidence="3">Meat</tissue>
    </source>
</reference>
<dbReference type="GeneID" id="112415132"/>
<dbReference type="Proteomes" id="UP000252040">
    <property type="component" value="Unplaced"/>
</dbReference>
<dbReference type="KEGG" id="nasi:112415132"/>
<proteinExistence type="predicted"/>
<protein>
    <submittedName>
        <fullName evidence="3">Proline-rich protein 2-like</fullName>
    </submittedName>
</protein>
<feature type="compositionally biased region" description="Basic and acidic residues" evidence="1">
    <location>
        <begin position="259"/>
        <end position="268"/>
    </location>
</feature>
<feature type="compositionally biased region" description="Low complexity" evidence="1">
    <location>
        <begin position="24"/>
        <end position="33"/>
    </location>
</feature>
<dbReference type="AlphaFoldDB" id="A0A341DAD2"/>
<evidence type="ECO:0000313" key="2">
    <source>
        <dbReference type="Proteomes" id="UP000252040"/>
    </source>
</evidence>
<feature type="region of interest" description="Disordered" evidence="1">
    <location>
        <begin position="1"/>
        <end position="289"/>
    </location>
</feature>
<gene>
    <name evidence="3" type="primary">LOC112415132</name>
</gene>
<feature type="compositionally biased region" description="Basic and acidic residues" evidence="1">
    <location>
        <begin position="215"/>
        <end position="229"/>
    </location>
</feature>
<evidence type="ECO:0000313" key="3">
    <source>
        <dbReference type="RefSeq" id="XP_024623720.1"/>
    </source>
</evidence>
<dbReference type="RefSeq" id="XP_024623720.1">
    <property type="nucleotide sequence ID" value="XM_024767952.1"/>
</dbReference>